<dbReference type="EMBL" id="LITS01000029">
    <property type="protein sequence ID" value="OAA84106.1"/>
    <property type="molecule type" value="Genomic_DNA"/>
</dbReference>
<accession>D8GU86</accession>
<keyword evidence="6" id="KW-1185">Reference proteome</keyword>
<reference evidence="3" key="1">
    <citation type="submission" date="2009-07" db="EMBL/GenBank/DDBJ databases">
        <authorList>
            <person name="Koepke M."/>
            <person name="Hujer S."/>
            <person name="Held C."/>
            <person name="Wiezer A."/>
            <person name="Liesegang H."/>
            <person name="Ehrenreich A."/>
            <person name="Gottschalk G."/>
            <person name="Duerre P."/>
        </authorList>
    </citation>
    <scope>NUCLEOTIDE SEQUENCE</scope>
    <source>
        <strain evidence="3">DSM 13528</strain>
    </source>
</reference>
<dbReference type="HOGENOM" id="CLU_1174505_0_0_9"/>
<proteinExistence type="predicted"/>
<evidence type="ECO:0000256" key="1">
    <source>
        <dbReference type="SAM" id="Phobius"/>
    </source>
</evidence>
<dbReference type="Pfam" id="PF13240">
    <property type="entry name" value="Zn_Ribbon_1"/>
    <property type="match status" value="1"/>
</dbReference>
<feature type="domain" description="Zinc-ribbon" evidence="2">
    <location>
        <begin position="3"/>
        <end position="24"/>
    </location>
</feature>
<dbReference type="eggNOG" id="COG4640">
    <property type="taxonomic scope" value="Bacteria"/>
</dbReference>
<dbReference type="Proteomes" id="UP000001656">
    <property type="component" value="Chromosome"/>
</dbReference>
<dbReference type="OrthoDB" id="1932009at2"/>
<evidence type="ECO:0000313" key="6">
    <source>
        <dbReference type="Proteomes" id="UP000077020"/>
    </source>
</evidence>
<dbReference type="KEGG" id="clj:CLJU_c16850"/>
<reference evidence="4 6" key="3">
    <citation type="journal article" date="2016" name="Biotechnol. Bioeng.">
        <title>Traits of selected Clostridium strains for syngas fermentation to ethanol.</title>
        <authorList>
            <person name="Martin M.E."/>
            <person name="Richter H."/>
            <person name="Saha S."/>
            <person name="Angenent L.T."/>
        </authorList>
    </citation>
    <scope>NUCLEOTIDE SEQUENCE [LARGE SCALE GENOMIC DNA]</scope>
    <source>
        <strain evidence="4 6">PETC</strain>
    </source>
</reference>
<gene>
    <name evidence="3" type="ordered locus">CLJU_c16850</name>
    <name evidence="4" type="ORF">WX45_01950</name>
</gene>
<evidence type="ECO:0000259" key="2">
    <source>
        <dbReference type="Pfam" id="PF13240"/>
    </source>
</evidence>
<sequence>MICPKCGEKNRKSDLFCSKCGASLEEVNNGEIKPKRFKKRKIFFIIIAIFIIAGVCYGKYLNTQEQHDDYVRTFNETYLSIKVEGDLVESMCSQISSTWHGAIFNSETDFNTAISNLNTGWQNDGSLDERKKAKEDIDKNMSKLKNPTKGYEESYKTLSSLYDDYNSLYQEATNPTGTLMSYNTETSNKENDFNSLVDKLKTVVPNNN</sequence>
<dbReference type="Proteomes" id="UP000077020">
    <property type="component" value="Unassembled WGS sequence"/>
</dbReference>
<organism evidence="3 5">
    <name type="scientific">Clostridium ljungdahlii (strain ATCC 55383 / DSM 13528 / PETC)</name>
    <dbReference type="NCBI Taxonomy" id="748727"/>
    <lineage>
        <taxon>Bacteria</taxon>
        <taxon>Bacillati</taxon>
        <taxon>Bacillota</taxon>
        <taxon>Clostridia</taxon>
        <taxon>Eubacteriales</taxon>
        <taxon>Clostridiaceae</taxon>
        <taxon>Clostridium</taxon>
    </lineage>
</organism>
<dbReference type="PATRIC" id="fig|748727.19.peg.2354"/>
<dbReference type="EMBL" id="CP001666">
    <property type="protein sequence ID" value="ADK14749.1"/>
    <property type="molecule type" value="Genomic_DNA"/>
</dbReference>
<dbReference type="STRING" id="748727.CLJU_c16850"/>
<keyword evidence="1" id="KW-0812">Transmembrane</keyword>
<dbReference type="InterPro" id="IPR026870">
    <property type="entry name" value="Zinc_ribbon_dom"/>
</dbReference>
<evidence type="ECO:0000313" key="3">
    <source>
        <dbReference type="EMBL" id="ADK14749.1"/>
    </source>
</evidence>
<dbReference type="RefSeq" id="WP_013238346.1">
    <property type="nucleotide sequence ID" value="NC_014328.1"/>
</dbReference>
<evidence type="ECO:0000313" key="4">
    <source>
        <dbReference type="EMBL" id="OAA84106.1"/>
    </source>
</evidence>
<dbReference type="AlphaFoldDB" id="D8GU86"/>
<evidence type="ECO:0000313" key="5">
    <source>
        <dbReference type="Proteomes" id="UP000001656"/>
    </source>
</evidence>
<keyword evidence="1" id="KW-0472">Membrane</keyword>
<protein>
    <recommendedName>
        <fullName evidence="2">Zinc-ribbon domain-containing protein</fullName>
    </recommendedName>
</protein>
<feature type="transmembrane region" description="Helical" evidence="1">
    <location>
        <begin position="42"/>
        <end position="60"/>
    </location>
</feature>
<keyword evidence="1" id="KW-1133">Transmembrane helix</keyword>
<reference evidence="3 5" key="2">
    <citation type="journal article" date="2010" name="Proc. Natl. Acad. Sci. U.S.A.">
        <title>Clostridium ljungdahlii represents a microbial production platform based on syngas.</title>
        <authorList>
            <person name="Kopke M."/>
            <person name="Held C."/>
            <person name="Hujer S."/>
            <person name="Liesegang H."/>
            <person name="Wiezer A."/>
            <person name="Wollherr A."/>
            <person name="Ehrenreich A."/>
            <person name="Liebl W."/>
            <person name="Gottschalk G."/>
            <person name="Durre P."/>
        </authorList>
    </citation>
    <scope>NUCLEOTIDE SEQUENCE [LARGE SCALE GENOMIC DNA]</scope>
    <source>
        <strain evidence="5">ATCC 55383 / DSM 13528 / PETC</strain>
        <strain evidence="3">DSM 13528</strain>
    </source>
</reference>
<name>D8GU86_CLOLD</name>